<evidence type="ECO:0000313" key="2">
    <source>
        <dbReference type="Proteomes" id="UP001164965"/>
    </source>
</evidence>
<dbReference type="Pfam" id="PF21983">
    <property type="entry name" value="NikA-like"/>
    <property type="match status" value="1"/>
</dbReference>
<dbReference type="Proteomes" id="UP001164965">
    <property type="component" value="Plasmid unnamed1"/>
</dbReference>
<protein>
    <submittedName>
        <fullName evidence="1">MobC family plasmid mobilization relaxosome protein</fullName>
    </submittedName>
</protein>
<dbReference type="RefSeq" id="WP_265384942.1">
    <property type="nucleotide sequence ID" value="NZ_CP110616.1"/>
</dbReference>
<reference evidence="1" key="1">
    <citation type="submission" date="2022-10" db="EMBL/GenBank/DDBJ databases">
        <title>Rhodococcus sp.75.</title>
        <authorList>
            <person name="Sun M."/>
        </authorList>
    </citation>
    <scope>NUCLEOTIDE SEQUENCE</scope>
    <source>
        <strain evidence="1">75</strain>
        <plasmid evidence="1">unnamed1</plasmid>
    </source>
</reference>
<keyword evidence="1" id="KW-0614">Plasmid</keyword>
<accession>A0ABY6P5N4</accession>
<keyword evidence="2" id="KW-1185">Reference proteome</keyword>
<proteinExistence type="predicted"/>
<evidence type="ECO:0000313" key="1">
    <source>
        <dbReference type="EMBL" id="UZJ26838.1"/>
    </source>
</evidence>
<geneLocation type="plasmid" evidence="1 2">
    <name>unnamed1</name>
</geneLocation>
<organism evidence="1 2">
    <name type="scientific">Rhodococcus antarcticus</name>
    <dbReference type="NCBI Taxonomy" id="2987751"/>
    <lineage>
        <taxon>Bacteria</taxon>
        <taxon>Bacillati</taxon>
        <taxon>Actinomycetota</taxon>
        <taxon>Actinomycetes</taxon>
        <taxon>Mycobacteriales</taxon>
        <taxon>Nocardiaceae</taxon>
        <taxon>Rhodococcus</taxon>
    </lineage>
</organism>
<gene>
    <name evidence="1" type="ORF">RHODO2019_18315</name>
</gene>
<dbReference type="InterPro" id="IPR053842">
    <property type="entry name" value="NikA-like"/>
</dbReference>
<dbReference type="EMBL" id="CP110616">
    <property type="protein sequence ID" value="UZJ26838.1"/>
    <property type="molecule type" value="Genomic_DNA"/>
</dbReference>
<name>A0ABY6P5N4_9NOCA</name>
<sequence length="170" mass="18122">MNAALGRGIEVSRGAARDRERVGVGAVSELEQGDDGRRAGSLRRRRATGGRPNKVTVVFTDAEFADVSARAAAQRVTVPHYLARIGLAGGEAAVAERESRQFVLHQLVMLTAQVQRIGVNVNQVTRLLNGTGEVAGYAAGTLAAAERAITALERSASTWADDGVVPRYRW</sequence>